<dbReference type="EMBL" id="JAQHRD010000012">
    <property type="protein sequence ID" value="KAJ6437468.1"/>
    <property type="molecule type" value="Genomic_DNA"/>
</dbReference>
<feature type="domain" description="SGNH hydrolase-type esterase" evidence="1">
    <location>
        <begin position="24"/>
        <end position="221"/>
    </location>
</feature>
<comment type="caution">
    <text evidence="2">The sequence shown here is derived from an EMBL/GenBank/DDBJ whole genome shotgun (WGS) entry which is preliminary data.</text>
</comment>
<dbReference type="SUPFAM" id="SSF52266">
    <property type="entry name" value="SGNH hydrolase"/>
    <property type="match status" value="1"/>
</dbReference>
<dbReference type="AlphaFoldDB" id="A0AB34FE19"/>
<name>A0AB34FE19_9HYPO</name>
<evidence type="ECO:0000313" key="3">
    <source>
        <dbReference type="Proteomes" id="UP001163105"/>
    </source>
</evidence>
<evidence type="ECO:0000313" key="2">
    <source>
        <dbReference type="EMBL" id="KAJ6437468.1"/>
    </source>
</evidence>
<dbReference type="Gene3D" id="3.40.50.1110">
    <property type="entry name" value="SGNH hydrolase"/>
    <property type="match status" value="1"/>
</dbReference>
<dbReference type="InterPro" id="IPR045136">
    <property type="entry name" value="Iah1-like"/>
</dbReference>
<dbReference type="Pfam" id="PF13472">
    <property type="entry name" value="Lipase_GDSL_2"/>
    <property type="match status" value="1"/>
</dbReference>
<organism evidence="2 3">
    <name type="scientific">Purpureocillium lavendulum</name>
    <dbReference type="NCBI Taxonomy" id="1247861"/>
    <lineage>
        <taxon>Eukaryota</taxon>
        <taxon>Fungi</taxon>
        <taxon>Dikarya</taxon>
        <taxon>Ascomycota</taxon>
        <taxon>Pezizomycotina</taxon>
        <taxon>Sordariomycetes</taxon>
        <taxon>Hypocreomycetidae</taxon>
        <taxon>Hypocreales</taxon>
        <taxon>Ophiocordycipitaceae</taxon>
        <taxon>Purpureocillium</taxon>
    </lineage>
</organism>
<keyword evidence="3" id="KW-1185">Reference proteome</keyword>
<sequence length="267" mass="29548">MSASALPEPSPDSVRSVRYDKILLFGDSITELSSDILSLDFALTPALQQTYFRKLSVVARGYGGYTSEDLRHVLPPTLRAETGAGESIRLLVIEVGTNDASGLEIPQVPVERFAENLIFMVETTRAAGIERIVIVGLGPIDDQRLPAQPADKRSVRNMRYSKAAKTISEQVGVPFVDLWHSFLLSIGWEAGRPVPGQDGGSQGLETLLTDGVHFSGKGYRIWYEQLLRTIRETYPELRRENLPDMLPHVSDLDRSGLPDTLWNDASQ</sequence>
<reference evidence="2" key="1">
    <citation type="submission" date="2023-01" db="EMBL/GenBank/DDBJ databases">
        <title>The growth and conidiation of Purpureocillium lavendulum are regulated by nitrogen source and histone H3K14 acetylation.</title>
        <authorList>
            <person name="Tang P."/>
            <person name="Han J."/>
            <person name="Zhang C."/>
            <person name="Tang P."/>
            <person name="Qi F."/>
            <person name="Zhang K."/>
            <person name="Liang L."/>
        </authorList>
    </citation>
    <scope>NUCLEOTIDE SEQUENCE</scope>
    <source>
        <strain evidence="2">YMF1.00683</strain>
    </source>
</reference>
<dbReference type="PANTHER" id="PTHR14209:SF19">
    <property type="entry name" value="ISOAMYL ACETATE-HYDROLYZING ESTERASE 1 HOMOLOG"/>
    <property type="match status" value="1"/>
</dbReference>
<dbReference type="PANTHER" id="PTHR14209">
    <property type="entry name" value="ISOAMYL ACETATE-HYDROLYZING ESTERASE 1"/>
    <property type="match status" value="1"/>
</dbReference>
<dbReference type="Proteomes" id="UP001163105">
    <property type="component" value="Unassembled WGS sequence"/>
</dbReference>
<dbReference type="InterPro" id="IPR013830">
    <property type="entry name" value="SGNH_hydro"/>
</dbReference>
<protein>
    <submittedName>
        <fullName evidence="2">Mitochondrial peroxiredoxin PRX1</fullName>
    </submittedName>
</protein>
<dbReference type="InterPro" id="IPR036514">
    <property type="entry name" value="SGNH_hydro_sf"/>
</dbReference>
<accession>A0AB34FE19</accession>
<gene>
    <name evidence="2" type="primary">IAH1</name>
    <name evidence="2" type="ORF">O9K51_10025</name>
</gene>
<proteinExistence type="predicted"/>
<evidence type="ECO:0000259" key="1">
    <source>
        <dbReference type="Pfam" id="PF13472"/>
    </source>
</evidence>